<feature type="transmembrane region" description="Helical" evidence="2">
    <location>
        <begin position="72"/>
        <end position="90"/>
    </location>
</feature>
<evidence type="ECO:0008006" key="5">
    <source>
        <dbReference type="Google" id="ProtNLM"/>
    </source>
</evidence>
<reference evidence="4" key="1">
    <citation type="submission" date="2017-09" db="EMBL/GenBank/DDBJ databases">
        <title>Depth-based differentiation of microbial function through sediment-hosted aquifers and enrichment of novel symbionts in the deep terrestrial subsurface.</title>
        <authorList>
            <person name="Probst A.J."/>
            <person name="Ladd B."/>
            <person name="Jarett J.K."/>
            <person name="Geller-Mcgrath D.E."/>
            <person name="Sieber C.M.K."/>
            <person name="Emerson J.B."/>
            <person name="Anantharaman K."/>
            <person name="Thomas B.C."/>
            <person name="Malmstrom R."/>
            <person name="Stieglmeier M."/>
            <person name="Klingl A."/>
            <person name="Woyke T."/>
            <person name="Ryan C.M."/>
            <person name="Banfield J.F."/>
        </authorList>
    </citation>
    <scope>NUCLEOTIDE SEQUENCE [LARGE SCALE GENOMIC DNA]</scope>
</reference>
<name>A0A2M7B9U1_9BACT</name>
<dbReference type="AlphaFoldDB" id="A0A2M7B9U1"/>
<evidence type="ECO:0000256" key="2">
    <source>
        <dbReference type="SAM" id="Phobius"/>
    </source>
</evidence>
<organism evidence="3 4">
    <name type="scientific">Candidatus Tagabacteria bacterium CG03_land_8_20_14_0_80_41_22</name>
    <dbReference type="NCBI Taxonomy" id="1975020"/>
    <lineage>
        <taxon>Bacteria</taxon>
        <taxon>Candidatus Tagaibacteriota</taxon>
    </lineage>
</organism>
<keyword evidence="2" id="KW-0472">Membrane</keyword>
<evidence type="ECO:0000256" key="1">
    <source>
        <dbReference type="SAM" id="MobiDB-lite"/>
    </source>
</evidence>
<evidence type="ECO:0000313" key="3">
    <source>
        <dbReference type="EMBL" id="PIU99858.1"/>
    </source>
</evidence>
<dbReference type="Proteomes" id="UP000228561">
    <property type="component" value="Unassembled WGS sequence"/>
</dbReference>
<protein>
    <recommendedName>
        <fullName evidence="5">Baseplate protein J-like domain-containing protein</fullName>
    </recommendedName>
</protein>
<evidence type="ECO:0000313" key="4">
    <source>
        <dbReference type="Proteomes" id="UP000228561"/>
    </source>
</evidence>
<sequence length="467" mass="53032">MAKSLIQDIIIIKKQAVLLPKKNQPPDKGDESDKKDKKEEKPRKRIFRTLFCFRLPRVSGIAFHRSNRKLKWTIAIITILVLVAGSFIVLKNFSSVTVEITPRQQFVDIDVVFQASIEPKKDELPLEMMQISREEKDTYKFTGVKQVSKKSSGQAVLYNSYSSQPQTLIKDTRLETPDGKIYRLPKTIVVPGAKVEGGKVTTSEIETTVFADKPGEEYNIGLTDFTLPGFKDPERREKIYGRSKTEMKGGFIGEIAIIAEKDIKAIEDIRISMKEKVNDYLLKMGANPKPESFLLYENAKQIVFDEQKNKPKVGDEGNQIDLKESAVFFGFLLKKSDVNRALGEKYLGKDAAPQIEILNLDKLDFELKNFTATAITFSLKDQAHFSWKIDEDGIKADLIKESQNPQNVFPKYPAIEKAKIIFKPSWWKNVPKDAAQIIIKKILKDSPLGNLETNHYFNLAGIRLLTV</sequence>
<gene>
    <name evidence="3" type="ORF">COS58_00400</name>
</gene>
<accession>A0A2M7B9U1</accession>
<keyword evidence="2" id="KW-1133">Transmembrane helix</keyword>
<proteinExistence type="predicted"/>
<feature type="compositionally biased region" description="Basic and acidic residues" evidence="1">
    <location>
        <begin position="24"/>
        <end position="41"/>
    </location>
</feature>
<keyword evidence="2" id="KW-0812">Transmembrane</keyword>
<feature type="region of interest" description="Disordered" evidence="1">
    <location>
        <begin position="21"/>
        <end position="41"/>
    </location>
</feature>
<dbReference type="EMBL" id="PEVG01000002">
    <property type="protein sequence ID" value="PIU99858.1"/>
    <property type="molecule type" value="Genomic_DNA"/>
</dbReference>
<comment type="caution">
    <text evidence="3">The sequence shown here is derived from an EMBL/GenBank/DDBJ whole genome shotgun (WGS) entry which is preliminary data.</text>
</comment>